<proteinExistence type="predicted"/>
<accession>A0A1M2V8S1</accession>
<evidence type="ECO:0000313" key="1">
    <source>
        <dbReference type="EMBL" id="OJT04018.1"/>
    </source>
</evidence>
<dbReference type="EMBL" id="MNAD01001565">
    <property type="protein sequence ID" value="OJT04018.1"/>
    <property type="molecule type" value="Genomic_DNA"/>
</dbReference>
<dbReference type="Proteomes" id="UP000184267">
    <property type="component" value="Unassembled WGS sequence"/>
</dbReference>
<evidence type="ECO:0000313" key="2">
    <source>
        <dbReference type="Proteomes" id="UP000184267"/>
    </source>
</evidence>
<name>A0A1M2V8S1_TRAPU</name>
<dbReference type="AlphaFoldDB" id="A0A1M2V8S1"/>
<sequence>MRDALRLRAQHGLRMSGLFLLLSHTDHAEYEAYQAEYGAELEDLAGTVIYSSTNTYQARHVPPPAEAYVVDQYTTGISAFSFSENL</sequence>
<reference evidence="1 2" key="1">
    <citation type="submission" date="2016-10" db="EMBL/GenBank/DDBJ databases">
        <title>Genome sequence of the basidiomycete white-rot fungus Trametes pubescens.</title>
        <authorList>
            <person name="Makela M.R."/>
            <person name="Granchi Z."/>
            <person name="Peng M."/>
            <person name="De Vries R.P."/>
            <person name="Grigoriev I."/>
            <person name="Riley R."/>
            <person name="Hilden K."/>
        </authorList>
    </citation>
    <scope>NUCLEOTIDE SEQUENCE [LARGE SCALE GENOMIC DNA]</scope>
    <source>
        <strain evidence="1 2">FBCC735</strain>
    </source>
</reference>
<organism evidence="1 2">
    <name type="scientific">Trametes pubescens</name>
    <name type="common">White-rot fungus</name>
    <dbReference type="NCBI Taxonomy" id="154538"/>
    <lineage>
        <taxon>Eukaryota</taxon>
        <taxon>Fungi</taxon>
        <taxon>Dikarya</taxon>
        <taxon>Basidiomycota</taxon>
        <taxon>Agaricomycotina</taxon>
        <taxon>Agaricomycetes</taxon>
        <taxon>Polyporales</taxon>
        <taxon>Polyporaceae</taxon>
        <taxon>Trametes</taxon>
    </lineage>
</organism>
<protein>
    <submittedName>
        <fullName evidence="1">Uncharacterized protein</fullName>
    </submittedName>
</protein>
<gene>
    <name evidence="1" type="ORF">TRAPUB_5347</name>
</gene>
<keyword evidence="2" id="KW-1185">Reference proteome</keyword>
<comment type="caution">
    <text evidence="1">The sequence shown here is derived from an EMBL/GenBank/DDBJ whole genome shotgun (WGS) entry which is preliminary data.</text>
</comment>